<name>A0A9P5RS87_9FUNG</name>
<sequence>MGDDIQQLVLDEDEKAWKAAVEKDPIEQAHIRRLIAQTVGDFLNKSCKDEESIAEIVLLGSIMKRSDFGRVLSFLVKQME</sequence>
<evidence type="ECO:0000313" key="2">
    <source>
        <dbReference type="Proteomes" id="UP000748756"/>
    </source>
</evidence>
<accession>A0A9P5RS87</accession>
<proteinExistence type="predicted"/>
<evidence type="ECO:0000313" key="1">
    <source>
        <dbReference type="EMBL" id="KAF9145168.1"/>
    </source>
</evidence>
<comment type="caution">
    <text evidence="1">The sequence shown here is derived from an EMBL/GenBank/DDBJ whole genome shotgun (WGS) entry which is preliminary data.</text>
</comment>
<keyword evidence="2" id="KW-1185">Reference proteome</keyword>
<dbReference type="AlphaFoldDB" id="A0A9P5RS87"/>
<dbReference type="OrthoDB" id="2439770at2759"/>
<reference evidence="1" key="1">
    <citation type="journal article" date="2020" name="Fungal Divers.">
        <title>Resolving the Mortierellaceae phylogeny through synthesis of multi-gene phylogenetics and phylogenomics.</title>
        <authorList>
            <person name="Vandepol N."/>
            <person name="Liber J."/>
            <person name="Desiro A."/>
            <person name="Na H."/>
            <person name="Kennedy M."/>
            <person name="Barry K."/>
            <person name="Grigoriev I.V."/>
            <person name="Miller A.N."/>
            <person name="O'Donnell K."/>
            <person name="Stajich J.E."/>
            <person name="Bonito G."/>
        </authorList>
    </citation>
    <scope>NUCLEOTIDE SEQUENCE</scope>
    <source>
        <strain evidence="1">NRRL 6426</strain>
    </source>
</reference>
<dbReference type="EMBL" id="JAAAUQ010000971">
    <property type="protein sequence ID" value="KAF9145168.1"/>
    <property type="molecule type" value="Genomic_DNA"/>
</dbReference>
<gene>
    <name evidence="1" type="ORF">BG015_011986</name>
</gene>
<dbReference type="Proteomes" id="UP000748756">
    <property type="component" value="Unassembled WGS sequence"/>
</dbReference>
<organism evidence="1 2">
    <name type="scientific">Linnemannia schmuckeri</name>
    <dbReference type="NCBI Taxonomy" id="64567"/>
    <lineage>
        <taxon>Eukaryota</taxon>
        <taxon>Fungi</taxon>
        <taxon>Fungi incertae sedis</taxon>
        <taxon>Mucoromycota</taxon>
        <taxon>Mortierellomycotina</taxon>
        <taxon>Mortierellomycetes</taxon>
        <taxon>Mortierellales</taxon>
        <taxon>Mortierellaceae</taxon>
        <taxon>Linnemannia</taxon>
    </lineage>
</organism>
<protein>
    <submittedName>
        <fullName evidence="1">Uncharacterized protein</fullName>
    </submittedName>
</protein>